<sequence length="151" mass="17005">MNKKILSILVICFCFLAQISFGQSDDKRTKIEISVKDGNKTITVPIRSATVSFTKGENYKDPADKTNNRTYFFNLDFEKQDINLLRAFATSKDGLDGQITMVDTYGKTPSRKFEFKGAKLDSLSDQLTGDYSSSYYSLYCTLIIIDGVTIQ</sequence>
<dbReference type="OrthoDB" id="706657at2"/>
<dbReference type="Proteomes" id="UP000182826">
    <property type="component" value="Unassembled WGS sequence"/>
</dbReference>
<dbReference type="EMBL" id="MLFK01000010">
    <property type="protein sequence ID" value="OIV40104.1"/>
    <property type="molecule type" value="Genomic_DNA"/>
</dbReference>
<evidence type="ECO:0000313" key="3">
    <source>
        <dbReference type="Proteomes" id="UP000182826"/>
    </source>
</evidence>
<feature type="chain" id="PRO_5009644154" evidence="1">
    <location>
        <begin position="23"/>
        <end position="151"/>
    </location>
</feature>
<keyword evidence="3" id="KW-1185">Reference proteome</keyword>
<keyword evidence="1" id="KW-0732">Signal</keyword>
<dbReference type="AlphaFoldDB" id="A0A1J7CF07"/>
<protein>
    <submittedName>
        <fullName evidence="2">Uncharacterized protein</fullName>
    </submittedName>
</protein>
<reference evidence="2 3" key="1">
    <citation type="submission" date="2016-10" db="EMBL/GenBank/DDBJ databases">
        <title>Draft Genome Sequence of Rhizobacteria Flavobacterium johnsoniae CI04.</title>
        <authorList>
            <person name="Bravo J.I."/>
            <person name="Lozano G.L."/>
            <person name="Handelsman J."/>
        </authorList>
    </citation>
    <scope>NUCLEOTIDE SEQUENCE [LARGE SCALE GENOMIC DNA]</scope>
    <source>
        <strain evidence="2 3">CI04</strain>
    </source>
</reference>
<organism evidence="2 3">
    <name type="scientific">Flavobacterium johnsoniae</name>
    <name type="common">Cytophaga johnsonae</name>
    <dbReference type="NCBI Taxonomy" id="986"/>
    <lineage>
        <taxon>Bacteria</taxon>
        <taxon>Pseudomonadati</taxon>
        <taxon>Bacteroidota</taxon>
        <taxon>Flavobacteriia</taxon>
        <taxon>Flavobacteriales</taxon>
        <taxon>Flavobacteriaceae</taxon>
        <taxon>Flavobacterium</taxon>
    </lineage>
</organism>
<comment type="caution">
    <text evidence="2">The sequence shown here is derived from an EMBL/GenBank/DDBJ whole genome shotgun (WGS) entry which is preliminary data.</text>
</comment>
<evidence type="ECO:0000256" key="1">
    <source>
        <dbReference type="SAM" id="SignalP"/>
    </source>
</evidence>
<gene>
    <name evidence="2" type="ORF">BKM63_19310</name>
</gene>
<dbReference type="RefSeq" id="WP_071638229.1">
    <property type="nucleotide sequence ID" value="NZ_MLFK01000010.1"/>
</dbReference>
<feature type="signal peptide" evidence="1">
    <location>
        <begin position="1"/>
        <end position="22"/>
    </location>
</feature>
<accession>A0A1J7CF07</accession>
<evidence type="ECO:0000313" key="2">
    <source>
        <dbReference type="EMBL" id="OIV40104.1"/>
    </source>
</evidence>
<proteinExistence type="predicted"/>
<name>A0A1J7CF07_FLAJO</name>